<dbReference type="InterPro" id="IPR000477">
    <property type="entry name" value="RT_dom"/>
</dbReference>
<dbReference type="GeneID" id="108863717"/>
<dbReference type="RefSeq" id="XP_018493751.2">
    <property type="nucleotide sequence ID" value="XM_018638235.2"/>
</dbReference>
<evidence type="ECO:0000313" key="3">
    <source>
        <dbReference type="RefSeq" id="XP_018493751.2"/>
    </source>
</evidence>
<dbReference type="KEGG" id="goe:108863717"/>
<evidence type="ECO:0000313" key="2">
    <source>
        <dbReference type="Proteomes" id="UP000694867"/>
    </source>
</evidence>
<evidence type="ECO:0000259" key="1">
    <source>
        <dbReference type="PROSITE" id="PS50878"/>
    </source>
</evidence>
<dbReference type="AlphaFoldDB" id="A0AAJ7L4R1"/>
<sequence length="431" mass="49298">PASPILFLLYISSLEERLQKTGHGFRVAKRGDFWNVREKKYLNIAGLLFADDLILIGRNFSEMEELLGITSQFGDEMKLTFNPTKSAIVIFSKCSHSTERTLQIQGKDIPKDTRYKYLGITVSGSGNYLDVQEDIWEEKSQKALNQLHARALWGFNRFEISKTLWKAVAVPTLTYANAVTVMTKTLENRLSTDQNAAGKYALGVPCSKVANDFVTGELGWSSYKAREAQSKIRYFTRVKSMPDYRWPKAIMNMMDLIGVKTKAYRREIELRREFECDDITLTFTLEGTPLLGVLNRAIKERIREVETANWKDSMSRKSSLALYRTNAQERGVKRNPYDNSRGSALLALSRAGMLRTRDARARSEPALESTCMRCGMVPETLSHIICECNEAFFEEEEIRMRLGLVEEPSSEKIGNTKRILQQWEKETCNIR</sequence>
<dbReference type="PROSITE" id="PS50878">
    <property type="entry name" value="RT_POL"/>
    <property type="match status" value="1"/>
</dbReference>
<feature type="non-terminal residue" evidence="3">
    <location>
        <position position="1"/>
    </location>
</feature>
<protein>
    <submittedName>
        <fullName evidence="3">Uncharacterized protein LOC108863717</fullName>
    </submittedName>
</protein>
<keyword evidence="2" id="KW-1185">Reference proteome</keyword>
<organism evidence="2 3">
    <name type="scientific">Galendromus occidentalis</name>
    <name type="common">western predatory mite</name>
    <dbReference type="NCBI Taxonomy" id="34638"/>
    <lineage>
        <taxon>Eukaryota</taxon>
        <taxon>Metazoa</taxon>
        <taxon>Ecdysozoa</taxon>
        <taxon>Arthropoda</taxon>
        <taxon>Chelicerata</taxon>
        <taxon>Arachnida</taxon>
        <taxon>Acari</taxon>
        <taxon>Parasitiformes</taxon>
        <taxon>Mesostigmata</taxon>
        <taxon>Gamasina</taxon>
        <taxon>Phytoseioidea</taxon>
        <taxon>Phytoseiidae</taxon>
        <taxon>Typhlodrominae</taxon>
        <taxon>Galendromus</taxon>
    </lineage>
</organism>
<accession>A0AAJ7L4R1</accession>
<proteinExistence type="predicted"/>
<feature type="domain" description="Reverse transcriptase" evidence="1">
    <location>
        <begin position="1"/>
        <end position="122"/>
    </location>
</feature>
<dbReference type="PANTHER" id="PTHR47027">
    <property type="entry name" value="REVERSE TRANSCRIPTASE DOMAIN-CONTAINING PROTEIN"/>
    <property type="match status" value="1"/>
</dbReference>
<gene>
    <name evidence="3" type="primary">LOC108863717</name>
</gene>
<dbReference type="Pfam" id="PF00078">
    <property type="entry name" value="RVT_1"/>
    <property type="match status" value="1"/>
</dbReference>
<dbReference type="PANTHER" id="PTHR47027:SF20">
    <property type="entry name" value="REVERSE TRANSCRIPTASE-LIKE PROTEIN WITH RNA-DIRECTED DNA POLYMERASE DOMAIN"/>
    <property type="match status" value="1"/>
</dbReference>
<dbReference type="Proteomes" id="UP000694867">
    <property type="component" value="Unplaced"/>
</dbReference>
<name>A0AAJ7L4R1_9ACAR</name>
<reference evidence="3" key="1">
    <citation type="submission" date="2025-08" db="UniProtKB">
        <authorList>
            <consortium name="RefSeq"/>
        </authorList>
    </citation>
    <scope>IDENTIFICATION</scope>
</reference>